<dbReference type="InterPro" id="IPR004177">
    <property type="entry name" value="DDHD_dom"/>
</dbReference>
<name>A0A914Q9N6_9BILA</name>
<dbReference type="GO" id="GO:0005737">
    <property type="term" value="C:cytoplasm"/>
    <property type="evidence" value="ECO:0007669"/>
    <property type="project" value="TreeGrafter"/>
</dbReference>
<evidence type="ECO:0000256" key="2">
    <source>
        <dbReference type="SAM" id="Phobius"/>
    </source>
</evidence>
<evidence type="ECO:0000313" key="4">
    <source>
        <dbReference type="Proteomes" id="UP000887578"/>
    </source>
</evidence>
<keyword evidence="2" id="KW-1133">Transmembrane helix</keyword>
<keyword evidence="2" id="KW-0472">Membrane</keyword>
<dbReference type="Pfam" id="PF02862">
    <property type="entry name" value="DDHD"/>
    <property type="match status" value="1"/>
</dbReference>
<proteinExistence type="inferred from homology"/>
<feature type="transmembrane region" description="Helical" evidence="2">
    <location>
        <begin position="612"/>
        <end position="634"/>
    </location>
</feature>
<dbReference type="PROSITE" id="PS51043">
    <property type="entry name" value="DDHD"/>
    <property type="match status" value="1"/>
</dbReference>
<evidence type="ECO:0000313" key="5">
    <source>
        <dbReference type="WBParaSite" id="PDA_v2.g28300.t1"/>
    </source>
</evidence>
<feature type="transmembrane region" description="Helical" evidence="2">
    <location>
        <begin position="680"/>
        <end position="699"/>
    </location>
</feature>
<accession>A0A914Q9N6</accession>
<dbReference type="AlphaFoldDB" id="A0A914Q9N6"/>
<evidence type="ECO:0000259" key="3">
    <source>
        <dbReference type="PROSITE" id="PS51043"/>
    </source>
</evidence>
<feature type="domain" description="DDHD" evidence="3">
    <location>
        <begin position="325"/>
        <end position="579"/>
    </location>
</feature>
<reference evidence="5" key="1">
    <citation type="submission" date="2022-11" db="UniProtKB">
        <authorList>
            <consortium name="WormBaseParasite"/>
        </authorList>
    </citation>
    <scope>IDENTIFICATION</scope>
</reference>
<dbReference type="InterPro" id="IPR058055">
    <property type="entry name" value="PA-PLA1"/>
</dbReference>
<feature type="transmembrane region" description="Helical" evidence="2">
    <location>
        <begin position="7"/>
        <end position="24"/>
    </location>
</feature>
<protein>
    <submittedName>
        <fullName evidence="5">DDHD domain-containing protein</fullName>
    </submittedName>
</protein>
<dbReference type="GO" id="GO:0046872">
    <property type="term" value="F:metal ion binding"/>
    <property type="evidence" value="ECO:0007669"/>
    <property type="project" value="InterPro"/>
</dbReference>
<sequence length="837" mass="99561">MPLGRRLLIYSIVAAIIAISWKIYNNFHQFNCVKTKEIIWFARQIDSNNYSENNEKWNKTDFEKIENEWKDRAALMKRNLNTKSWIPLNVHDSRKLETIWNLMENHFKHCPLHDTANEECKAAEESLKQAEVFVMNNVYKVSIYFGKKYWKLFPVYWKKETKTWAITRGEILYEVPQPPHMSYFQEISPNLEMQTFYLPALDSRHCNSKNTLAENENFNSDKAHKIYSHLIMVVHGIGHHEGEESIVQNAYENKFQIENLFFIGSPLSRFIASDAVCKKVSNETIDENVAQEDFIEIMQKTQHEFYEAITSGEVPKDNYLVDNLIIFLTKSINEYRTFSSYSLNCSKVDPNKLRKNKWIKNGRLFNILHSDDPVAQRLEILFHNDYKFVDPFTLNLHKSFHKSFWNVATVSEEEETELAKFHHRFNSDRKNASSHIGFLKYEYQKHKFSFEAFTKNYTLYVKDGEEKPWSIFFRIVADFFTTLFNDFGRLLERIEIETIVEGSEKFISFTNNERQLLHRIDYDLKELFQNSKNPKFKGFDKLLATEKQFVNWATEVLYTHMSYWKRPEVTFLMANIIYGYDSTTFKELTPASSNFNADESSIILKACKICALLFWIYVSIYLIIWLLPIHTPLINCNAKLTLYEYDTWKNDLKYIKYYGIKSLLLFAALIRILVKFLMSIIFWAVLFCSFLIPAILNIVFDAFKMTSNYKYLVYSIFFLPAFLNLMFWEHHDLRKEDDDQKSPKKFSESPWYQTGRRFIKNVLFTTTFIIFLVGVLFYVTELYREYETKCKNLAENGNCLKYEMVNINPLKLLPKSFNIYEWLISLPENFNFKIFKF</sequence>
<organism evidence="4 5">
    <name type="scientific">Panagrolaimus davidi</name>
    <dbReference type="NCBI Taxonomy" id="227884"/>
    <lineage>
        <taxon>Eukaryota</taxon>
        <taxon>Metazoa</taxon>
        <taxon>Ecdysozoa</taxon>
        <taxon>Nematoda</taxon>
        <taxon>Chromadorea</taxon>
        <taxon>Rhabditida</taxon>
        <taxon>Tylenchina</taxon>
        <taxon>Panagrolaimomorpha</taxon>
        <taxon>Panagrolaimoidea</taxon>
        <taxon>Panagrolaimidae</taxon>
        <taxon>Panagrolaimus</taxon>
    </lineage>
</organism>
<dbReference type="GO" id="GO:0004620">
    <property type="term" value="F:phospholipase activity"/>
    <property type="evidence" value="ECO:0007669"/>
    <property type="project" value="TreeGrafter"/>
</dbReference>
<dbReference type="WBParaSite" id="PDA_v2.g28300.t1">
    <property type="protein sequence ID" value="PDA_v2.g28300.t1"/>
    <property type="gene ID" value="PDA_v2.g28300"/>
</dbReference>
<feature type="transmembrane region" description="Helical" evidence="2">
    <location>
        <begin position="655"/>
        <end position="674"/>
    </location>
</feature>
<evidence type="ECO:0000256" key="1">
    <source>
        <dbReference type="ARBA" id="ARBA00038464"/>
    </source>
</evidence>
<comment type="similarity">
    <text evidence="1">Belongs to the PA-PLA1 family.</text>
</comment>
<keyword evidence="2" id="KW-0812">Transmembrane</keyword>
<dbReference type="SMART" id="SM01127">
    <property type="entry name" value="DDHD"/>
    <property type="match status" value="1"/>
</dbReference>
<feature type="transmembrane region" description="Helical" evidence="2">
    <location>
        <begin position="711"/>
        <end position="728"/>
    </location>
</feature>
<dbReference type="Proteomes" id="UP000887578">
    <property type="component" value="Unplaced"/>
</dbReference>
<feature type="transmembrane region" description="Helical" evidence="2">
    <location>
        <begin position="758"/>
        <end position="779"/>
    </location>
</feature>
<dbReference type="PANTHER" id="PTHR23509">
    <property type="entry name" value="PA-PL1 PHOSPHOLIPASE FAMILY"/>
    <property type="match status" value="1"/>
</dbReference>
<dbReference type="PANTHER" id="PTHR23509:SF48">
    <property type="entry name" value="INTRACELLULAR PHOSPHOLIPASE A1"/>
    <property type="match status" value="1"/>
</dbReference>
<keyword evidence="4" id="KW-1185">Reference proteome</keyword>